<gene>
    <name evidence="1" type="ORF">ACFS6J_14570</name>
</gene>
<accession>A0ABW6B0W2</accession>
<name>A0ABW6B0W2_9SPHI</name>
<organism evidence="1 2">
    <name type="scientific">Olivibacter jilunii</name>
    <dbReference type="NCBI Taxonomy" id="985016"/>
    <lineage>
        <taxon>Bacteria</taxon>
        <taxon>Pseudomonadati</taxon>
        <taxon>Bacteroidota</taxon>
        <taxon>Sphingobacteriia</taxon>
        <taxon>Sphingobacteriales</taxon>
        <taxon>Sphingobacteriaceae</taxon>
        <taxon>Olivibacter</taxon>
    </lineage>
</organism>
<protein>
    <submittedName>
        <fullName evidence="1">Uncharacterized protein</fullName>
    </submittedName>
</protein>
<evidence type="ECO:0000313" key="1">
    <source>
        <dbReference type="EMBL" id="MFD2963021.1"/>
    </source>
</evidence>
<keyword evidence="2" id="KW-1185">Reference proteome</keyword>
<dbReference type="EMBL" id="JBHUPA010000007">
    <property type="protein sequence ID" value="MFD2963021.1"/>
    <property type="molecule type" value="Genomic_DNA"/>
</dbReference>
<sequence length="83" mass="9725">MAAIINTQDLLSQKIYTLGFSKNFQDICKRQKLYTLQNIIDLGHQDIAHNPVYTIPWFNELMDFLDQRQMLYLLNTNVRGGGY</sequence>
<evidence type="ECO:0000313" key="2">
    <source>
        <dbReference type="Proteomes" id="UP001597560"/>
    </source>
</evidence>
<proteinExistence type="predicted"/>
<dbReference type="Proteomes" id="UP001597560">
    <property type="component" value="Unassembled WGS sequence"/>
</dbReference>
<comment type="caution">
    <text evidence="1">The sequence shown here is derived from an EMBL/GenBank/DDBJ whole genome shotgun (WGS) entry which is preliminary data.</text>
</comment>
<dbReference type="RefSeq" id="WP_130856666.1">
    <property type="nucleotide sequence ID" value="NZ_JBHUPA010000007.1"/>
</dbReference>
<reference evidence="2" key="1">
    <citation type="journal article" date="2019" name="Int. J. Syst. Evol. Microbiol.">
        <title>The Global Catalogue of Microorganisms (GCM) 10K type strain sequencing project: providing services to taxonomists for standard genome sequencing and annotation.</title>
        <authorList>
            <consortium name="The Broad Institute Genomics Platform"/>
            <consortium name="The Broad Institute Genome Sequencing Center for Infectious Disease"/>
            <person name="Wu L."/>
            <person name="Ma J."/>
        </authorList>
    </citation>
    <scope>NUCLEOTIDE SEQUENCE [LARGE SCALE GENOMIC DNA]</scope>
    <source>
        <strain evidence="2">KCTC 23098</strain>
    </source>
</reference>